<dbReference type="EMBL" id="MT141578">
    <property type="protein sequence ID" value="QJA67954.1"/>
    <property type="molecule type" value="Genomic_DNA"/>
</dbReference>
<evidence type="ECO:0000313" key="3">
    <source>
        <dbReference type="EMBL" id="QJH95530.1"/>
    </source>
</evidence>
<evidence type="ECO:0008006" key="5">
    <source>
        <dbReference type="Google" id="ProtNLM"/>
    </source>
</evidence>
<organism evidence="1">
    <name type="scientific">viral metagenome</name>
    <dbReference type="NCBI Taxonomy" id="1070528"/>
    <lineage>
        <taxon>unclassified sequences</taxon>
        <taxon>metagenomes</taxon>
        <taxon>organismal metagenomes</taxon>
    </lineage>
</organism>
<reference evidence="1" key="1">
    <citation type="submission" date="2020-03" db="EMBL/GenBank/DDBJ databases">
        <title>The deep terrestrial virosphere.</title>
        <authorList>
            <person name="Holmfeldt K."/>
            <person name="Nilsson E."/>
            <person name="Simone D."/>
            <person name="Lopez-Fernandez M."/>
            <person name="Wu X."/>
            <person name="de Brujin I."/>
            <person name="Lundin D."/>
            <person name="Andersson A."/>
            <person name="Bertilsson S."/>
            <person name="Dopson M."/>
        </authorList>
    </citation>
    <scope>NUCLEOTIDE SEQUENCE</scope>
    <source>
        <strain evidence="4">MM415A00131</strain>
        <strain evidence="2">MM415B00138</strain>
        <strain evidence="1">TM448A01279</strain>
        <strain evidence="3">TM448B00456</strain>
    </source>
</reference>
<evidence type="ECO:0000313" key="1">
    <source>
        <dbReference type="EMBL" id="QJA49266.1"/>
    </source>
</evidence>
<dbReference type="AlphaFoldDB" id="A0A6H1ZMX1"/>
<dbReference type="EMBL" id="MT144127">
    <property type="protein sequence ID" value="QJA49266.1"/>
    <property type="molecule type" value="Genomic_DNA"/>
</dbReference>
<dbReference type="EMBL" id="MT145193">
    <property type="protein sequence ID" value="QJI05013.1"/>
    <property type="molecule type" value="Genomic_DNA"/>
</dbReference>
<protein>
    <recommendedName>
        <fullName evidence="5">Peptidase</fullName>
    </recommendedName>
</protein>
<evidence type="ECO:0000313" key="4">
    <source>
        <dbReference type="EMBL" id="QJI05013.1"/>
    </source>
</evidence>
<dbReference type="EMBL" id="MT144622">
    <property type="protein sequence ID" value="QJH95530.1"/>
    <property type="molecule type" value="Genomic_DNA"/>
</dbReference>
<proteinExistence type="predicted"/>
<name>A0A6H1ZMX1_9ZZZZ</name>
<gene>
    <name evidence="4" type="ORF">MM415A00131_0031</name>
    <name evidence="2" type="ORF">MM415B00138_0004</name>
    <name evidence="1" type="ORF">TM448A01279_0019</name>
    <name evidence="3" type="ORF">TM448B00456_0011</name>
</gene>
<evidence type="ECO:0000313" key="2">
    <source>
        <dbReference type="EMBL" id="QJA67954.1"/>
    </source>
</evidence>
<sequence length="134" mass="15406">MGLFDLFKRNYYSEMTRAVNAWWSSRFKPSDFYDAIELDLTVHLCGSEELLEAKMSELYGHKIDYAGTAGLALPVKVNGRWHIACLSTEIGYITQEPNPFTLGHELSHIIDFHNEQQNPRFVDYPDPDVLHKGD</sequence>
<accession>A0A6H1ZMX1</accession>